<evidence type="ECO:0000313" key="2">
    <source>
        <dbReference type="Proteomes" id="UP001057452"/>
    </source>
</evidence>
<dbReference type="Proteomes" id="UP001057452">
    <property type="component" value="Chromosome 13"/>
</dbReference>
<gene>
    <name evidence="1" type="ORF">KUCAC02_005747</name>
</gene>
<proteinExistence type="predicted"/>
<accession>A0ACB9WPS2</accession>
<dbReference type="EMBL" id="CM043797">
    <property type="protein sequence ID" value="KAI4815606.1"/>
    <property type="molecule type" value="Genomic_DNA"/>
</dbReference>
<organism evidence="1 2">
    <name type="scientific">Chaenocephalus aceratus</name>
    <name type="common">Blackfin icefish</name>
    <name type="synonym">Chaenichthys aceratus</name>
    <dbReference type="NCBI Taxonomy" id="36190"/>
    <lineage>
        <taxon>Eukaryota</taxon>
        <taxon>Metazoa</taxon>
        <taxon>Chordata</taxon>
        <taxon>Craniata</taxon>
        <taxon>Vertebrata</taxon>
        <taxon>Euteleostomi</taxon>
        <taxon>Actinopterygii</taxon>
        <taxon>Neopterygii</taxon>
        <taxon>Teleostei</taxon>
        <taxon>Neoteleostei</taxon>
        <taxon>Acanthomorphata</taxon>
        <taxon>Eupercaria</taxon>
        <taxon>Perciformes</taxon>
        <taxon>Notothenioidei</taxon>
        <taxon>Channichthyidae</taxon>
        <taxon>Chaenocephalus</taxon>
    </lineage>
</organism>
<protein>
    <submittedName>
        <fullName evidence="1">Uncharacterized protein</fullName>
    </submittedName>
</protein>
<keyword evidence="2" id="KW-1185">Reference proteome</keyword>
<feature type="non-terminal residue" evidence="1">
    <location>
        <position position="1"/>
    </location>
</feature>
<reference evidence="1" key="1">
    <citation type="submission" date="2022-05" db="EMBL/GenBank/DDBJ databases">
        <title>Chromosome-level genome of Chaenocephalus aceratus.</title>
        <authorList>
            <person name="Park H."/>
        </authorList>
    </citation>
    <scope>NUCLEOTIDE SEQUENCE</scope>
    <source>
        <strain evidence="1">KU_202001</strain>
    </source>
</reference>
<name>A0ACB9WPS2_CHAAC</name>
<comment type="caution">
    <text evidence="1">The sequence shown here is derived from an EMBL/GenBank/DDBJ whole genome shotgun (WGS) entry which is preliminary data.</text>
</comment>
<evidence type="ECO:0000313" key="1">
    <source>
        <dbReference type="EMBL" id="KAI4815606.1"/>
    </source>
</evidence>
<sequence length="105" mass="11398">PSSLALHITPPDSREERKGGMREGGRGGMRNDKKRKAPPPLDSTPLLSSLIGPYVETTVYRTTVTGDSDGVPQPWERTDKRNKWPNGGSFGKERESGLAGHSLGK</sequence>
<feature type="non-terminal residue" evidence="1">
    <location>
        <position position="105"/>
    </location>
</feature>